<dbReference type="EMBL" id="HBEY01021988">
    <property type="protein sequence ID" value="CAD8607183.1"/>
    <property type="molecule type" value="Transcribed_RNA"/>
</dbReference>
<dbReference type="AlphaFoldDB" id="A0A6T7G5H7"/>
<dbReference type="EMBL" id="HBEY01021989">
    <property type="protein sequence ID" value="CAD8607184.1"/>
    <property type="molecule type" value="Transcribed_RNA"/>
</dbReference>
<gene>
    <name evidence="1" type="ORF">CPEL01642_LOCUS10518</name>
    <name evidence="2" type="ORF">CPEL01642_LOCUS10519</name>
</gene>
<reference evidence="1" key="1">
    <citation type="submission" date="2021-01" db="EMBL/GenBank/DDBJ databases">
        <authorList>
            <person name="Corre E."/>
            <person name="Pelletier E."/>
            <person name="Niang G."/>
            <person name="Scheremetjew M."/>
            <person name="Finn R."/>
            <person name="Kale V."/>
            <person name="Holt S."/>
            <person name="Cochrane G."/>
            <person name="Meng A."/>
            <person name="Brown T."/>
            <person name="Cohen L."/>
        </authorList>
    </citation>
    <scope>NUCLEOTIDE SEQUENCE</scope>
    <source>
        <strain evidence="1">PLY182g</strain>
    </source>
</reference>
<evidence type="ECO:0000313" key="2">
    <source>
        <dbReference type="EMBL" id="CAD8607184.1"/>
    </source>
</evidence>
<evidence type="ECO:0000313" key="1">
    <source>
        <dbReference type="EMBL" id="CAD8607183.1"/>
    </source>
</evidence>
<accession>A0A6T7G5H7</accession>
<name>A0A6T7G5H7_9EUKA</name>
<sequence>MKSLRTWMLQKRAKSAMACRTGGLSERGSSHDERLPVGFQIQAHFASSMLMSAEALEGESTWSTAHTALPSREVRAPMERFATAESRVSSSCLGSTSTDSESCRCKPCFQIAV</sequence>
<proteinExistence type="predicted"/>
<organism evidence="1">
    <name type="scientific">Coccolithus braarudii</name>
    <dbReference type="NCBI Taxonomy" id="221442"/>
    <lineage>
        <taxon>Eukaryota</taxon>
        <taxon>Haptista</taxon>
        <taxon>Haptophyta</taxon>
        <taxon>Prymnesiophyceae</taxon>
        <taxon>Coccolithales</taxon>
        <taxon>Coccolithaceae</taxon>
        <taxon>Coccolithus</taxon>
    </lineage>
</organism>
<protein>
    <submittedName>
        <fullName evidence="1">Uncharacterized protein</fullName>
    </submittedName>
</protein>